<dbReference type="GO" id="GO:0004674">
    <property type="term" value="F:protein serine/threonine kinase activity"/>
    <property type="evidence" value="ECO:0007669"/>
    <property type="project" value="InterPro"/>
</dbReference>
<name>A0AAE0WBG7_9BIVA</name>
<dbReference type="AlphaFoldDB" id="A0AAE0WBG7"/>
<gene>
    <name evidence="1" type="ORF">CHS0354_031055</name>
</gene>
<proteinExistence type="predicted"/>
<sequence>MLIYYILTGGKHPYGSTPYDIQINMGRKICQLFYINEEANHMLSAMLPPSPFDRPSVSEVFKSVSIIYIFKLKCRRRVINGFTNLQKEEHMVCNAVNELKVTGQNGMDRKSYKYTCHEKPQDKIHPYFWADEKKLRFVLIAGSDVLRDLKAG</sequence>
<organism evidence="1 2">
    <name type="scientific">Potamilus streckersoni</name>
    <dbReference type="NCBI Taxonomy" id="2493646"/>
    <lineage>
        <taxon>Eukaryota</taxon>
        <taxon>Metazoa</taxon>
        <taxon>Spiralia</taxon>
        <taxon>Lophotrochozoa</taxon>
        <taxon>Mollusca</taxon>
        <taxon>Bivalvia</taxon>
        <taxon>Autobranchia</taxon>
        <taxon>Heteroconchia</taxon>
        <taxon>Palaeoheterodonta</taxon>
        <taxon>Unionida</taxon>
        <taxon>Unionoidea</taxon>
        <taxon>Unionidae</taxon>
        <taxon>Ambleminae</taxon>
        <taxon>Lampsilini</taxon>
        <taxon>Potamilus</taxon>
    </lineage>
</organism>
<dbReference type="InterPro" id="IPR045133">
    <property type="entry name" value="IRE1/2-like"/>
</dbReference>
<dbReference type="GO" id="GO:0004521">
    <property type="term" value="F:RNA endonuclease activity"/>
    <property type="evidence" value="ECO:0007669"/>
    <property type="project" value="InterPro"/>
</dbReference>
<protein>
    <submittedName>
        <fullName evidence="1">Uncharacterized protein</fullName>
    </submittedName>
</protein>
<reference evidence="1" key="2">
    <citation type="journal article" date="2021" name="Genome Biol. Evol.">
        <title>Developing a high-quality reference genome for a parasitic bivalve with doubly uniparental inheritance (Bivalvia: Unionida).</title>
        <authorList>
            <person name="Smith C.H."/>
        </authorList>
    </citation>
    <scope>NUCLEOTIDE SEQUENCE</scope>
    <source>
        <strain evidence="1">CHS0354</strain>
        <tissue evidence="1">Mantle</tissue>
    </source>
</reference>
<keyword evidence="2" id="KW-1185">Reference proteome</keyword>
<reference evidence="1" key="3">
    <citation type="submission" date="2023-05" db="EMBL/GenBank/DDBJ databases">
        <authorList>
            <person name="Smith C.H."/>
        </authorList>
    </citation>
    <scope>NUCLEOTIDE SEQUENCE</scope>
    <source>
        <strain evidence="1">CHS0354</strain>
        <tissue evidence="1">Mantle</tissue>
    </source>
</reference>
<dbReference type="SUPFAM" id="SSF56112">
    <property type="entry name" value="Protein kinase-like (PK-like)"/>
    <property type="match status" value="1"/>
</dbReference>
<dbReference type="EMBL" id="JAEAOA010001852">
    <property type="protein sequence ID" value="KAK3608069.1"/>
    <property type="molecule type" value="Genomic_DNA"/>
</dbReference>
<dbReference type="PANTHER" id="PTHR13954">
    <property type="entry name" value="IRE1-RELATED"/>
    <property type="match status" value="1"/>
</dbReference>
<dbReference type="GO" id="GO:0030968">
    <property type="term" value="P:endoplasmic reticulum unfolded protein response"/>
    <property type="evidence" value="ECO:0007669"/>
    <property type="project" value="InterPro"/>
</dbReference>
<evidence type="ECO:0000313" key="1">
    <source>
        <dbReference type="EMBL" id="KAK3608069.1"/>
    </source>
</evidence>
<evidence type="ECO:0000313" key="2">
    <source>
        <dbReference type="Proteomes" id="UP001195483"/>
    </source>
</evidence>
<reference evidence="1" key="1">
    <citation type="journal article" date="2021" name="Genome Biol. Evol.">
        <title>A High-Quality Reference Genome for a Parasitic Bivalve with Doubly Uniparental Inheritance (Bivalvia: Unionida).</title>
        <authorList>
            <person name="Smith C.H."/>
        </authorList>
    </citation>
    <scope>NUCLEOTIDE SEQUENCE</scope>
    <source>
        <strain evidence="1">CHS0354</strain>
    </source>
</reference>
<comment type="caution">
    <text evidence="1">The sequence shown here is derived from an EMBL/GenBank/DDBJ whole genome shotgun (WGS) entry which is preliminary data.</text>
</comment>
<dbReference type="Proteomes" id="UP001195483">
    <property type="component" value="Unassembled WGS sequence"/>
</dbReference>
<dbReference type="InterPro" id="IPR011009">
    <property type="entry name" value="Kinase-like_dom_sf"/>
</dbReference>
<dbReference type="PANTHER" id="PTHR13954:SF6">
    <property type="entry name" value="NON-SPECIFIC SERINE_THREONINE PROTEIN KINASE"/>
    <property type="match status" value="1"/>
</dbReference>
<accession>A0AAE0WBG7</accession>